<keyword evidence="2" id="KW-1185">Reference proteome</keyword>
<reference evidence="1" key="1">
    <citation type="submission" date="2022-04" db="EMBL/GenBank/DDBJ databases">
        <title>A functionally conserved STORR gene fusion in Papaver species that diverged 16.8 million years ago.</title>
        <authorList>
            <person name="Catania T."/>
        </authorList>
    </citation>
    <scope>NUCLEOTIDE SEQUENCE</scope>
    <source>
        <strain evidence="1">S-188037</strain>
    </source>
</reference>
<dbReference type="AlphaFoldDB" id="A0AAD4SSX6"/>
<accession>A0AAD4SSX6</accession>
<evidence type="ECO:0000313" key="1">
    <source>
        <dbReference type="EMBL" id="KAI3920043.1"/>
    </source>
</evidence>
<proteinExistence type="predicted"/>
<gene>
    <name evidence="1" type="ORF">MKW98_001299</name>
</gene>
<name>A0AAD4SSX6_9MAGN</name>
<feature type="non-terminal residue" evidence="1">
    <location>
        <position position="1"/>
    </location>
</feature>
<dbReference type="EMBL" id="JAJJMB010008870">
    <property type="protein sequence ID" value="KAI3920043.1"/>
    <property type="molecule type" value="Genomic_DNA"/>
</dbReference>
<sequence length="68" mass="7849">VQDLHWIEYSLKVCHEKEKGFRRKIDVPETQIKALNCDHRFDAVTLSAEVVAKKPNLSIFLKASDLPE</sequence>
<feature type="non-terminal residue" evidence="1">
    <location>
        <position position="68"/>
    </location>
</feature>
<comment type="caution">
    <text evidence="1">The sequence shown here is derived from an EMBL/GenBank/DDBJ whole genome shotgun (WGS) entry which is preliminary data.</text>
</comment>
<evidence type="ECO:0000313" key="2">
    <source>
        <dbReference type="Proteomes" id="UP001202328"/>
    </source>
</evidence>
<organism evidence="1 2">
    <name type="scientific">Papaver atlanticum</name>
    <dbReference type="NCBI Taxonomy" id="357466"/>
    <lineage>
        <taxon>Eukaryota</taxon>
        <taxon>Viridiplantae</taxon>
        <taxon>Streptophyta</taxon>
        <taxon>Embryophyta</taxon>
        <taxon>Tracheophyta</taxon>
        <taxon>Spermatophyta</taxon>
        <taxon>Magnoliopsida</taxon>
        <taxon>Ranunculales</taxon>
        <taxon>Papaveraceae</taxon>
        <taxon>Papaveroideae</taxon>
        <taxon>Papaver</taxon>
    </lineage>
</organism>
<dbReference type="Proteomes" id="UP001202328">
    <property type="component" value="Unassembled WGS sequence"/>
</dbReference>
<protein>
    <submittedName>
        <fullName evidence="1">Uncharacterized protein</fullName>
    </submittedName>
</protein>